<protein>
    <submittedName>
        <fullName evidence="4">Aminotransferase DegT</fullName>
    </submittedName>
</protein>
<proteinExistence type="inferred from homology"/>
<reference evidence="4" key="1">
    <citation type="journal article" date="2014" name="Int. J. Syst. Evol. Microbiol.">
        <title>Complete genome sequence of Corynebacterium casei LMG S-19264T (=DSM 44701T), isolated from a smear-ripened cheese.</title>
        <authorList>
            <consortium name="US DOE Joint Genome Institute (JGI-PGF)"/>
            <person name="Walter F."/>
            <person name="Albersmeier A."/>
            <person name="Kalinowski J."/>
            <person name="Ruckert C."/>
        </authorList>
    </citation>
    <scope>NUCLEOTIDE SEQUENCE</scope>
    <source>
        <strain evidence="4">CGMCC 4.7299</strain>
    </source>
</reference>
<sequence>MTSTVGLPARLGGRPVVSADAHRPWPQITDDDRRALERVLTRGVLAGPNAPELRALEEEYAELVGVRHCVFTGSGTSSLHAALAAVGVRAGDEVIVPAFTFVASGLAAVHQGADVVFCDVDPRTYNLDAKALAACISERTAAIMAVHAHGQPADMDDILAVAARHGVPVVEDNAQAHGIRYRGRMAGSLGAASGGSINVSKNLSGGEGGLFTTDDDDGALVARRMVLYGEDVLPGVIRPYWSHGVGYNYRGQEMVAAFARSQLPRLREFNARAMANAAILDAGLRDLPGIRPPFVHPDREASYWRYATQLDPEALGYDGDVRDLRDTVMHALGDEGVEVNIWQPQPVPAQPVFRRRSHTVWHPRVEAEPLSEWHGDAFPAASRICDTTVNLGAVFKPLYVQTAQLMESYVEAIHKVFAHLDLLLELPANPQPRNTARPNTPFPAQTHTR</sequence>
<dbReference type="PANTHER" id="PTHR30244">
    <property type="entry name" value="TRANSAMINASE"/>
    <property type="match status" value="1"/>
</dbReference>
<keyword evidence="2" id="KW-0663">Pyridoxal phosphate</keyword>
<keyword evidence="4" id="KW-0808">Transferase</keyword>
<dbReference type="GO" id="GO:0008483">
    <property type="term" value="F:transaminase activity"/>
    <property type="evidence" value="ECO:0007669"/>
    <property type="project" value="UniProtKB-KW"/>
</dbReference>
<dbReference type="InterPro" id="IPR015421">
    <property type="entry name" value="PyrdxlP-dep_Trfase_major"/>
</dbReference>
<dbReference type="InterPro" id="IPR015422">
    <property type="entry name" value="PyrdxlP-dep_Trfase_small"/>
</dbReference>
<dbReference type="GO" id="GO:0030170">
    <property type="term" value="F:pyridoxal phosphate binding"/>
    <property type="evidence" value="ECO:0007669"/>
    <property type="project" value="TreeGrafter"/>
</dbReference>
<dbReference type="GO" id="GO:0000271">
    <property type="term" value="P:polysaccharide biosynthetic process"/>
    <property type="evidence" value="ECO:0007669"/>
    <property type="project" value="TreeGrafter"/>
</dbReference>
<organism evidence="4 5">
    <name type="scientific">Mangrovihabitans endophyticus</name>
    <dbReference type="NCBI Taxonomy" id="1751298"/>
    <lineage>
        <taxon>Bacteria</taxon>
        <taxon>Bacillati</taxon>
        <taxon>Actinomycetota</taxon>
        <taxon>Actinomycetes</taxon>
        <taxon>Micromonosporales</taxon>
        <taxon>Micromonosporaceae</taxon>
        <taxon>Mangrovihabitans</taxon>
    </lineage>
</organism>
<dbReference type="CDD" id="cd00616">
    <property type="entry name" value="AHBA_syn"/>
    <property type="match status" value="1"/>
</dbReference>
<keyword evidence="5" id="KW-1185">Reference proteome</keyword>
<keyword evidence="4" id="KW-0032">Aminotransferase</keyword>
<evidence type="ECO:0000256" key="1">
    <source>
        <dbReference type="ARBA" id="ARBA00001933"/>
    </source>
</evidence>
<reference evidence="4" key="2">
    <citation type="submission" date="2020-09" db="EMBL/GenBank/DDBJ databases">
        <authorList>
            <person name="Sun Q."/>
            <person name="Zhou Y."/>
        </authorList>
    </citation>
    <scope>NUCLEOTIDE SEQUENCE</scope>
    <source>
        <strain evidence="4">CGMCC 4.7299</strain>
    </source>
</reference>
<evidence type="ECO:0000256" key="3">
    <source>
        <dbReference type="SAM" id="MobiDB-lite"/>
    </source>
</evidence>
<comment type="caution">
    <text evidence="4">The sequence shown here is derived from an EMBL/GenBank/DDBJ whole genome shotgun (WGS) entry which is preliminary data.</text>
</comment>
<accession>A0A8J3BVV8</accession>
<dbReference type="SUPFAM" id="SSF53383">
    <property type="entry name" value="PLP-dependent transferases"/>
    <property type="match status" value="1"/>
</dbReference>
<comment type="cofactor">
    <cofactor evidence="1">
        <name>pyridoxal 5'-phosphate</name>
        <dbReference type="ChEBI" id="CHEBI:597326"/>
    </cofactor>
</comment>
<dbReference type="Gene3D" id="3.90.1150.10">
    <property type="entry name" value="Aspartate Aminotransferase, domain 1"/>
    <property type="match status" value="1"/>
</dbReference>
<dbReference type="Proteomes" id="UP000656042">
    <property type="component" value="Unassembled WGS sequence"/>
</dbReference>
<comment type="similarity">
    <text evidence="2">Belongs to the DegT/DnrJ/EryC1 family.</text>
</comment>
<feature type="region of interest" description="Disordered" evidence="3">
    <location>
        <begin position="428"/>
        <end position="449"/>
    </location>
</feature>
<dbReference type="InterPro" id="IPR015424">
    <property type="entry name" value="PyrdxlP-dep_Trfase"/>
</dbReference>
<evidence type="ECO:0000313" key="4">
    <source>
        <dbReference type="EMBL" id="GGK82086.1"/>
    </source>
</evidence>
<dbReference type="Pfam" id="PF01041">
    <property type="entry name" value="DegT_DnrJ_EryC1"/>
    <property type="match status" value="1"/>
</dbReference>
<dbReference type="RefSeq" id="WP_189078354.1">
    <property type="nucleotide sequence ID" value="NZ_BMMX01000003.1"/>
</dbReference>
<dbReference type="EMBL" id="BMMX01000003">
    <property type="protein sequence ID" value="GGK82086.1"/>
    <property type="molecule type" value="Genomic_DNA"/>
</dbReference>
<dbReference type="InterPro" id="IPR000653">
    <property type="entry name" value="DegT/StrS_aminotransferase"/>
</dbReference>
<dbReference type="PANTHER" id="PTHR30244:SF34">
    <property type="entry name" value="DTDP-4-AMINO-4,6-DIDEOXYGALACTOSE TRANSAMINASE"/>
    <property type="match status" value="1"/>
</dbReference>
<dbReference type="Gene3D" id="3.40.640.10">
    <property type="entry name" value="Type I PLP-dependent aspartate aminotransferase-like (Major domain)"/>
    <property type="match status" value="1"/>
</dbReference>
<gene>
    <name evidence="4" type="ORF">GCM10012284_15140</name>
</gene>
<dbReference type="AlphaFoldDB" id="A0A8J3BVV8"/>
<evidence type="ECO:0000313" key="5">
    <source>
        <dbReference type="Proteomes" id="UP000656042"/>
    </source>
</evidence>
<feature type="compositionally biased region" description="Polar residues" evidence="3">
    <location>
        <begin position="431"/>
        <end position="449"/>
    </location>
</feature>
<evidence type="ECO:0000256" key="2">
    <source>
        <dbReference type="RuleBase" id="RU004508"/>
    </source>
</evidence>
<name>A0A8J3BVV8_9ACTN</name>